<dbReference type="EMBL" id="LSDL01000026">
    <property type="protein sequence ID" value="KXB79497.1"/>
    <property type="molecule type" value="Genomic_DNA"/>
</dbReference>
<name>A0A134BHT5_9BACT</name>
<proteinExistence type="predicted"/>
<dbReference type="STRING" id="419005.HMPREF1860_00626"/>
<evidence type="ECO:0000256" key="1">
    <source>
        <dbReference type="SAM" id="Phobius"/>
    </source>
</evidence>
<accession>A0A134BHT5</accession>
<dbReference type="PATRIC" id="fig|419005.5.peg.626"/>
<sequence length="51" mass="5604">MESIETFIALLIALVVGIILIKKITGCIFRLIVGLIMLGMGYWAIHFLGVV</sequence>
<gene>
    <name evidence="2" type="ORF">HMPREF1860_00626</name>
</gene>
<keyword evidence="1" id="KW-0472">Membrane</keyword>
<evidence type="ECO:0000313" key="2">
    <source>
        <dbReference type="EMBL" id="KXB79497.1"/>
    </source>
</evidence>
<dbReference type="AlphaFoldDB" id="A0A134BHT5"/>
<keyword evidence="1" id="KW-1133">Transmembrane helix</keyword>
<organism evidence="2">
    <name type="scientific">Prevotella amnii</name>
    <dbReference type="NCBI Taxonomy" id="419005"/>
    <lineage>
        <taxon>Bacteria</taxon>
        <taxon>Pseudomonadati</taxon>
        <taxon>Bacteroidota</taxon>
        <taxon>Bacteroidia</taxon>
        <taxon>Bacteroidales</taxon>
        <taxon>Prevotellaceae</taxon>
        <taxon>Prevotella</taxon>
    </lineage>
</organism>
<protein>
    <submittedName>
        <fullName evidence="2">Uncharacterized protein</fullName>
    </submittedName>
</protein>
<dbReference type="RefSeq" id="WP_019035962.1">
    <property type="nucleotide sequence ID" value="NZ_KQ960491.1"/>
</dbReference>
<comment type="caution">
    <text evidence="2">The sequence shown here is derived from an EMBL/GenBank/DDBJ whole genome shotgun (WGS) entry which is preliminary data.</text>
</comment>
<reference evidence="2 3" key="1">
    <citation type="submission" date="2016-01" db="EMBL/GenBank/DDBJ databases">
        <authorList>
            <person name="Oliw E.H."/>
        </authorList>
    </citation>
    <scope>NUCLEOTIDE SEQUENCE [LARGE SCALE GENOMIC DNA]</scope>
    <source>
        <strain evidence="2 3">DNF00307</strain>
    </source>
</reference>
<evidence type="ECO:0000313" key="3">
    <source>
        <dbReference type="Proteomes" id="UP000070531"/>
    </source>
</evidence>
<feature type="transmembrane region" description="Helical" evidence="1">
    <location>
        <begin position="6"/>
        <end position="21"/>
    </location>
</feature>
<dbReference type="Proteomes" id="UP000070531">
    <property type="component" value="Unassembled WGS sequence"/>
</dbReference>
<feature type="transmembrane region" description="Helical" evidence="1">
    <location>
        <begin position="28"/>
        <end position="45"/>
    </location>
</feature>
<keyword evidence="1" id="KW-0812">Transmembrane</keyword>